<name>A0ABD3EPX5_9STRA</name>
<dbReference type="SUPFAM" id="SSF74650">
    <property type="entry name" value="Galactose mutarotase-like"/>
    <property type="match status" value="1"/>
</dbReference>
<dbReference type="InterPro" id="IPR000519">
    <property type="entry name" value="P_trefoil_dom"/>
</dbReference>
<feature type="domain" description="P-type" evidence="11">
    <location>
        <begin position="120"/>
        <end position="166"/>
    </location>
</feature>
<dbReference type="InterPro" id="IPR030458">
    <property type="entry name" value="Glyco_hydro_31_AS"/>
</dbReference>
<evidence type="ECO:0000256" key="2">
    <source>
        <dbReference type="ARBA" id="ARBA00007806"/>
    </source>
</evidence>
<dbReference type="Gene3D" id="4.10.110.10">
    <property type="entry name" value="Spasmolytic Protein, domain 1"/>
    <property type="match status" value="1"/>
</dbReference>
<keyword evidence="7" id="KW-0326">Glycosidase</keyword>
<keyword evidence="13" id="KW-1185">Reference proteome</keyword>
<dbReference type="GO" id="GO:0016798">
    <property type="term" value="F:hydrolase activity, acting on glycosyl bonds"/>
    <property type="evidence" value="ECO:0007669"/>
    <property type="project" value="UniProtKB-KW"/>
</dbReference>
<keyword evidence="6" id="KW-0325">Glycoprotein</keyword>
<dbReference type="InterPro" id="IPR017853">
    <property type="entry name" value="GH"/>
</dbReference>
<dbReference type="AlphaFoldDB" id="A0ABD3EPX5"/>
<feature type="region of interest" description="Disordered" evidence="9">
    <location>
        <begin position="543"/>
        <end position="618"/>
    </location>
</feature>
<keyword evidence="5 8" id="KW-1015">Disulfide bond</keyword>
<evidence type="ECO:0000313" key="13">
    <source>
        <dbReference type="Proteomes" id="UP001632037"/>
    </source>
</evidence>
<comment type="caution">
    <text evidence="12">The sequence shown here is derived from an EMBL/GenBank/DDBJ whole genome shotgun (WGS) entry which is preliminary data.</text>
</comment>
<dbReference type="SUPFAM" id="SSF57492">
    <property type="entry name" value="Trefoil"/>
    <property type="match status" value="1"/>
</dbReference>
<dbReference type="CDD" id="cd12087">
    <property type="entry name" value="TM_EGFR-like"/>
    <property type="match status" value="1"/>
</dbReference>
<evidence type="ECO:0000256" key="3">
    <source>
        <dbReference type="ARBA" id="ARBA00022801"/>
    </source>
</evidence>
<evidence type="ECO:0000256" key="4">
    <source>
        <dbReference type="ARBA" id="ARBA00023136"/>
    </source>
</evidence>
<keyword evidence="3" id="KW-0378">Hydrolase</keyword>
<dbReference type="SUPFAM" id="SSF51445">
    <property type="entry name" value="(Trans)glycosidases"/>
    <property type="match status" value="1"/>
</dbReference>
<feature type="region of interest" description="Disordered" evidence="9">
    <location>
        <begin position="1176"/>
        <end position="1215"/>
    </location>
</feature>
<reference evidence="12 13" key="1">
    <citation type="submission" date="2024-09" db="EMBL/GenBank/DDBJ databases">
        <title>Genome sequencing and assembly of Phytophthora oleae, isolate VK10A, causative agent of rot of olive drupes.</title>
        <authorList>
            <person name="Conti Taguali S."/>
            <person name="Riolo M."/>
            <person name="La Spada F."/>
            <person name="Cacciola S.O."/>
            <person name="Dionisio G."/>
        </authorList>
    </citation>
    <scope>NUCLEOTIDE SEQUENCE [LARGE SCALE GENOMIC DNA]</scope>
    <source>
        <strain evidence="12 13">VK10A</strain>
    </source>
</reference>
<dbReference type="EMBL" id="JBIMZQ010000090">
    <property type="protein sequence ID" value="KAL3656236.1"/>
    <property type="molecule type" value="Genomic_DNA"/>
</dbReference>
<evidence type="ECO:0000256" key="7">
    <source>
        <dbReference type="ARBA" id="ARBA00023295"/>
    </source>
</evidence>
<dbReference type="Gene3D" id="2.60.40.1760">
    <property type="entry name" value="glycosyl hydrolase (family 31)"/>
    <property type="match status" value="1"/>
</dbReference>
<proteinExistence type="inferred from homology"/>
<sequence>MAAMSNNSNSSSTLVLTTQFAASKVNVGPNLQPRVMILRLLLLVSTCIPLGRAHSNAVELLPAAAKCAKEPTQRVDCYPPSANFPDPTEELCLAQGCCWKSLENEGVPCAFAVQEPPSEDKCNNVAKPARLACRNPRFASSKVLEDAAICEVAGCCFDDGHCFQPLSEGYELLALDEMSNGWRGTLALRHGGRGPFGNDVPLLELNVIRESSSQVRIRITDPAFPRYEVPGLPVRRQQDGEGGIGVEGDFKVHFTPWPFGVAVTRRDTGEVLFNSTPPNEREEKGASFSGLVFENQFLEISTQLTASEEDDQPILYGLGERLGSARLRADEDGDLYPLFSRASNASAPVHRRSGGDNLYGVHPFVLQLEDGQSGNAHGIFMLSSNAMEVVARRDALTYRLTGGILDVFVFSGPTPKDVIAQYTAIVGRPAMPPYWALGYHVGRRGEAASVNEAMKVVTQLRMAGVPMDAYWQDFEYMADNGRALSLDENKFSHRDVRAFIDDLHFHSQYFVCVQVPAITMKNTSESGFLARYNAVPNLIHTSRILQTRDGSEDEDTYRGHHSKESDDDDESFSGTASDDNSAYSDSDDRSVSASSSRGESEGSDHGHDEGNEQEWDPIARGEELDVFIKGVNGERYAQKAFRSGWAVFVDFFHPNASHYWHEQLAKFHKYVMPFDGLWLDMNEPSSSCDCALAANDDICAHICSKHHSTRLFPLVELEHDLAGDGGFIRTNDVNFPFDPYRQPFAPGQNEPDNGGHGNLNSATLPMAALHYSSLHYNLHSLYGHEQARATRHALDSIVKKRSVLLSRSTFSGSGLYAGHWLGDNAKASWEQLRLSISGTLQMNLLGVPLTGPNVCGSRGRSSTELCVRWHQAASFLPLLRNHAESDSGKQTPVDFDADALNILRSTLLRRYCYLPYMYTLFYEAHRSGSPVVRPLSFEFPGDKNVRDIEHQYLLGPALMVSPVMHEGAISVEVYFPDTHWYDAHNGKLALDPAADDNRRVSLLTPLPKLQVHLRGGYIVPTQRSLTTTTLSRRGAFTLLAALDTSQENPSAFGELYVDDGDSMSAVEDHRYSLMHFGVFQNSSDTVEFKITRKFHGYAGPEMQTDLHEVRVYGVHGGGFAANSSMDCTLESSSDGTPHQVSIKADYFAQSAMLVLSRLNMPIGEEFHVEVVAKPAATPEGGKEGGKSVGANTSGKSGENEEEGGAGHKGADKSAEKKKKSKFSITGIVGIVVGCAFLAAIILVFLLRRRRQGYETI</sequence>
<dbReference type="PANTHER" id="PTHR22762:SF133">
    <property type="entry name" value="P-TYPE DOMAIN-CONTAINING PROTEIN"/>
    <property type="match status" value="1"/>
</dbReference>
<comment type="similarity">
    <text evidence="2">Belongs to the glycosyl hydrolase 31 family.</text>
</comment>
<dbReference type="Pfam" id="PF00088">
    <property type="entry name" value="Trefoil"/>
    <property type="match status" value="1"/>
</dbReference>
<dbReference type="Gene3D" id="3.20.20.80">
    <property type="entry name" value="Glycosidases"/>
    <property type="match status" value="2"/>
</dbReference>
<keyword evidence="10" id="KW-1133">Transmembrane helix</keyword>
<feature type="transmembrane region" description="Helical" evidence="10">
    <location>
        <begin position="1222"/>
        <end position="1246"/>
    </location>
</feature>
<dbReference type="Pfam" id="PF21365">
    <property type="entry name" value="Glyco_hydro_31_3rd"/>
    <property type="match status" value="1"/>
</dbReference>
<evidence type="ECO:0000256" key="1">
    <source>
        <dbReference type="ARBA" id="ARBA00004370"/>
    </source>
</evidence>
<evidence type="ECO:0000256" key="6">
    <source>
        <dbReference type="ARBA" id="ARBA00023180"/>
    </source>
</evidence>
<dbReference type="InterPro" id="IPR044913">
    <property type="entry name" value="P_trefoil_dom_sf"/>
</dbReference>
<dbReference type="InterPro" id="IPR048395">
    <property type="entry name" value="Glyco_hydro_31_C"/>
</dbReference>
<evidence type="ECO:0000313" key="12">
    <source>
        <dbReference type="EMBL" id="KAL3656236.1"/>
    </source>
</evidence>
<evidence type="ECO:0000256" key="5">
    <source>
        <dbReference type="ARBA" id="ARBA00023157"/>
    </source>
</evidence>
<comment type="caution">
    <text evidence="8">Lacks conserved residue(s) required for the propagation of feature annotation.</text>
</comment>
<dbReference type="PANTHER" id="PTHR22762">
    <property type="entry name" value="ALPHA-GLUCOSIDASE"/>
    <property type="match status" value="1"/>
</dbReference>
<dbReference type="Gene3D" id="2.60.40.1180">
    <property type="entry name" value="Golgi alpha-mannosidase II"/>
    <property type="match status" value="2"/>
</dbReference>
<keyword evidence="4 10" id="KW-0472">Membrane</keyword>
<protein>
    <recommendedName>
        <fullName evidence="11">P-type domain-containing protein</fullName>
    </recommendedName>
</protein>
<dbReference type="CDD" id="cd14752">
    <property type="entry name" value="GH31_N"/>
    <property type="match status" value="1"/>
</dbReference>
<dbReference type="InterPro" id="IPR011013">
    <property type="entry name" value="Gal_mutarotase_sf_dom"/>
</dbReference>
<gene>
    <name evidence="12" type="ORF">V7S43_018937</name>
</gene>
<feature type="domain" description="P-type" evidence="11">
    <location>
        <begin position="65"/>
        <end position="113"/>
    </location>
</feature>
<evidence type="ECO:0000256" key="9">
    <source>
        <dbReference type="SAM" id="MobiDB-lite"/>
    </source>
</evidence>
<evidence type="ECO:0000256" key="8">
    <source>
        <dbReference type="PROSITE-ProRule" id="PRU00779"/>
    </source>
</evidence>
<evidence type="ECO:0000256" key="10">
    <source>
        <dbReference type="SAM" id="Phobius"/>
    </source>
</evidence>
<organism evidence="12 13">
    <name type="scientific">Phytophthora oleae</name>
    <dbReference type="NCBI Taxonomy" id="2107226"/>
    <lineage>
        <taxon>Eukaryota</taxon>
        <taxon>Sar</taxon>
        <taxon>Stramenopiles</taxon>
        <taxon>Oomycota</taxon>
        <taxon>Peronosporomycetes</taxon>
        <taxon>Peronosporales</taxon>
        <taxon>Peronosporaceae</taxon>
        <taxon>Phytophthora</taxon>
    </lineage>
</organism>
<dbReference type="InterPro" id="IPR000322">
    <property type="entry name" value="Glyco_hydro_31_TIM"/>
</dbReference>
<feature type="compositionally biased region" description="Basic and acidic residues" evidence="9">
    <location>
        <begin position="1204"/>
        <end position="1214"/>
    </location>
</feature>
<dbReference type="PROSITE" id="PS00129">
    <property type="entry name" value="GLYCOSYL_HYDROL_F31_1"/>
    <property type="match status" value="1"/>
</dbReference>
<dbReference type="GO" id="GO:0016020">
    <property type="term" value="C:membrane"/>
    <property type="evidence" value="ECO:0007669"/>
    <property type="project" value="UniProtKB-SubCell"/>
</dbReference>
<keyword evidence="10" id="KW-0812">Transmembrane</keyword>
<accession>A0ABD3EPX5</accession>
<dbReference type="Pfam" id="PF01055">
    <property type="entry name" value="Glyco_hydro_31_2nd"/>
    <property type="match status" value="2"/>
</dbReference>
<dbReference type="Proteomes" id="UP001632037">
    <property type="component" value="Unassembled WGS sequence"/>
</dbReference>
<dbReference type="PROSITE" id="PS51448">
    <property type="entry name" value="P_TREFOIL_2"/>
    <property type="match status" value="2"/>
</dbReference>
<feature type="disulfide bond" evidence="8">
    <location>
        <begin position="92"/>
        <end position="109"/>
    </location>
</feature>
<evidence type="ECO:0000259" key="11">
    <source>
        <dbReference type="PROSITE" id="PS51448"/>
    </source>
</evidence>
<dbReference type="CDD" id="cd00111">
    <property type="entry name" value="Trefoil"/>
    <property type="match status" value="1"/>
</dbReference>
<dbReference type="InterPro" id="IPR013780">
    <property type="entry name" value="Glyco_hydro_b"/>
</dbReference>
<feature type="compositionally biased region" description="Basic and acidic residues" evidence="9">
    <location>
        <begin position="598"/>
        <end position="610"/>
    </location>
</feature>
<dbReference type="SUPFAM" id="SSF51011">
    <property type="entry name" value="Glycosyl hydrolase domain"/>
    <property type="match status" value="1"/>
</dbReference>
<comment type="subcellular location">
    <subcellularLocation>
        <location evidence="1">Membrane</location>
    </subcellularLocation>
</comment>
<dbReference type="SMART" id="SM00018">
    <property type="entry name" value="PD"/>
    <property type="match status" value="2"/>
</dbReference>